<dbReference type="EMBL" id="JAEVHI010000001">
    <property type="protein sequence ID" value="KAG5303553.1"/>
    <property type="molecule type" value="Genomic_DNA"/>
</dbReference>
<comment type="caution">
    <text evidence="1">The sequence shown here is derived from an EMBL/GenBank/DDBJ whole genome shotgun (WGS) entry which is preliminary data.</text>
</comment>
<evidence type="ECO:0000313" key="1">
    <source>
        <dbReference type="EMBL" id="KAG5303553.1"/>
    </source>
</evidence>
<proteinExistence type="predicted"/>
<evidence type="ECO:0000313" key="2">
    <source>
        <dbReference type="Proteomes" id="UP000670092"/>
    </source>
</evidence>
<accession>A0A8H7Z9C9</accession>
<dbReference type="VEuPathDB" id="FungiDB:I7I52_01578"/>
<organism evidence="1 2">
    <name type="scientific">Ajellomyces capsulatus</name>
    <name type="common">Darling's disease fungus</name>
    <name type="synonym">Histoplasma capsulatum</name>
    <dbReference type="NCBI Taxonomy" id="5037"/>
    <lineage>
        <taxon>Eukaryota</taxon>
        <taxon>Fungi</taxon>
        <taxon>Dikarya</taxon>
        <taxon>Ascomycota</taxon>
        <taxon>Pezizomycotina</taxon>
        <taxon>Eurotiomycetes</taxon>
        <taxon>Eurotiomycetidae</taxon>
        <taxon>Onygenales</taxon>
        <taxon>Ajellomycetaceae</taxon>
        <taxon>Histoplasma</taxon>
    </lineage>
</organism>
<sequence length="188" mass="19612">MAQLALTLSVTGASWKLCWANKGFSVRCDDILHGRGGFGIRTYACACACTCLGCGFGLSLGWASGVGRGVLLFSASCCACVCVCVCRAGGCGGCLQGARGCPTARPGFRPGLVFVGVVVAVHRLGVCIGVVRIVDVGIFSSGIHHGLRCGAAESCHVLSFYFLLNPYRKRMYVYAESRGQGLTLALLM</sequence>
<dbReference type="Proteomes" id="UP000670092">
    <property type="component" value="Unassembled WGS sequence"/>
</dbReference>
<reference evidence="1 2" key="1">
    <citation type="submission" date="2021-01" db="EMBL/GenBank/DDBJ databases">
        <title>Chromosome-level genome assembly of a human fungal pathogen reveals clustering of transcriptionally co-regulated genes.</title>
        <authorList>
            <person name="Voorhies M."/>
            <person name="Cohen S."/>
            <person name="Shea T.P."/>
            <person name="Petrus S."/>
            <person name="Munoz J.F."/>
            <person name="Poplawski S."/>
            <person name="Goldman W.E."/>
            <person name="Michael T."/>
            <person name="Cuomo C.A."/>
            <person name="Sil A."/>
            <person name="Beyhan S."/>
        </authorList>
    </citation>
    <scope>NUCLEOTIDE SEQUENCE [LARGE SCALE GENOMIC DNA]</scope>
    <source>
        <strain evidence="1 2">G184AR</strain>
    </source>
</reference>
<dbReference type="AlphaFoldDB" id="A0A8H7Z9C9"/>
<gene>
    <name evidence="1" type="ORF">I7I52_01578</name>
</gene>
<name>A0A8H7Z9C9_AJECA</name>
<protein>
    <submittedName>
        <fullName evidence="1">Uncharacterized protein</fullName>
    </submittedName>
</protein>